<keyword evidence="2" id="KW-1185">Reference proteome</keyword>
<name>A0A8C6AT00_MONMO</name>
<reference evidence="1" key="1">
    <citation type="submission" date="2025-08" db="UniProtKB">
        <authorList>
            <consortium name="Ensembl"/>
        </authorList>
    </citation>
    <scope>IDENTIFICATION</scope>
</reference>
<evidence type="ECO:0008006" key="3">
    <source>
        <dbReference type="Google" id="ProtNLM"/>
    </source>
</evidence>
<dbReference type="AlphaFoldDB" id="A0A8C6AT00"/>
<dbReference type="GeneTree" id="ENSGT01030000236716"/>
<reference evidence="1" key="2">
    <citation type="submission" date="2025-09" db="UniProtKB">
        <authorList>
            <consortium name="Ensembl"/>
        </authorList>
    </citation>
    <scope>IDENTIFICATION</scope>
</reference>
<accession>A0A8C6AT00</accession>
<organism evidence="1 2">
    <name type="scientific">Monodon monoceros</name>
    <name type="common">Narwhal</name>
    <name type="synonym">Ceratodon monodon</name>
    <dbReference type="NCBI Taxonomy" id="40151"/>
    <lineage>
        <taxon>Eukaryota</taxon>
        <taxon>Metazoa</taxon>
        <taxon>Chordata</taxon>
        <taxon>Craniata</taxon>
        <taxon>Vertebrata</taxon>
        <taxon>Euteleostomi</taxon>
        <taxon>Mammalia</taxon>
        <taxon>Eutheria</taxon>
        <taxon>Laurasiatheria</taxon>
        <taxon>Artiodactyla</taxon>
        <taxon>Whippomorpha</taxon>
        <taxon>Cetacea</taxon>
        <taxon>Odontoceti</taxon>
        <taxon>Monodontidae</taxon>
        <taxon>Monodon</taxon>
    </lineage>
</organism>
<evidence type="ECO:0000313" key="2">
    <source>
        <dbReference type="Proteomes" id="UP000694561"/>
    </source>
</evidence>
<proteinExistence type="predicted"/>
<evidence type="ECO:0000313" key="1">
    <source>
        <dbReference type="Ensembl" id="ENSMMNP00015004851.1"/>
    </source>
</evidence>
<dbReference type="Proteomes" id="UP000694561">
    <property type="component" value="Unplaced"/>
</dbReference>
<protein>
    <recommendedName>
        <fullName evidence="3">Keratin-associated protein 12-1-like</fullName>
    </recommendedName>
</protein>
<dbReference type="Ensembl" id="ENSMMNT00015005330.1">
    <property type="protein sequence ID" value="ENSMMNP00015004851.1"/>
    <property type="gene ID" value="ENSMMNG00015003659.1"/>
</dbReference>
<sequence>VCHTSCPSGCQAACRVPSSCQPSCCTSSPCQATGMPVSCKPVVYVPVSRKPAMCIPVSYKPVHVASSCHSSVCRQPSRPTLLCRPTPLADACRGPFCVPDT</sequence>